<evidence type="ECO:0000313" key="1">
    <source>
        <dbReference type="Ensembl" id="ENSSRHP00000046142.1"/>
    </source>
</evidence>
<dbReference type="Ensembl" id="ENSSRHT00000047437.1">
    <property type="protein sequence ID" value="ENSSRHP00000046142.1"/>
    <property type="gene ID" value="ENSSRHG00000023282.1"/>
</dbReference>
<protein>
    <recommendedName>
        <fullName evidence="3">Copine C-terminal domain-containing protein</fullName>
    </recommendedName>
</protein>
<proteinExistence type="predicted"/>
<organism evidence="1 2">
    <name type="scientific">Sinocyclocheilus rhinocerous</name>
    <dbReference type="NCBI Taxonomy" id="307959"/>
    <lineage>
        <taxon>Eukaryota</taxon>
        <taxon>Metazoa</taxon>
        <taxon>Chordata</taxon>
        <taxon>Craniata</taxon>
        <taxon>Vertebrata</taxon>
        <taxon>Euteleostomi</taxon>
        <taxon>Actinopterygii</taxon>
        <taxon>Neopterygii</taxon>
        <taxon>Teleostei</taxon>
        <taxon>Ostariophysi</taxon>
        <taxon>Cypriniformes</taxon>
        <taxon>Cyprinidae</taxon>
        <taxon>Cyprininae</taxon>
        <taxon>Sinocyclocheilus</taxon>
    </lineage>
</organism>
<evidence type="ECO:0000313" key="2">
    <source>
        <dbReference type="Proteomes" id="UP000472270"/>
    </source>
</evidence>
<dbReference type="AlphaFoldDB" id="A0A673J0R9"/>
<evidence type="ECO:0008006" key="3">
    <source>
        <dbReference type="Google" id="ProtNLM"/>
    </source>
</evidence>
<keyword evidence="2" id="KW-1185">Reference proteome</keyword>
<dbReference type="Proteomes" id="UP000472270">
    <property type="component" value="Unassembled WGS sequence"/>
</dbReference>
<accession>A0A673J0R9</accession>
<name>A0A673J0R9_9TELE</name>
<reference evidence="1" key="2">
    <citation type="submission" date="2025-09" db="UniProtKB">
        <authorList>
            <consortium name="Ensembl"/>
        </authorList>
    </citation>
    <scope>IDENTIFICATION</scope>
</reference>
<sequence>MSDSQEATSPVAGIGGPVACVSKVELRVSCKSLLDRDTLNKSDPCVMLMVQNQGQWTEVSFPFSLLGA</sequence>
<reference evidence="1" key="1">
    <citation type="submission" date="2025-08" db="UniProtKB">
        <authorList>
            <consortium name="Ensembl"/>
        </authorList>
    </citation>
    <scope>IDENTIFICATION</scope>
</reference>